<keyword evidence="1" id="KW-1133">Transmembrane helix</keyword>
<protein>
    <submittedName>
        <fullName evidence="2">Uncharacterized protein</fullName>
    </submittedName>
</protein>
<dbReference type="AlphaFoldDB" id="A0A0G1W944"/>
<proteinExistence type="predicted"/>
<keyword evidence="1" id="KW-0472">Membrane</keyword>
<accession>A0A0G1W944</accession>
<dbReference type="Proteomes" id="UP000034224">
    <property type="component" value="Unassembled WGS sequence"/>
</dbReference>
<gene>
    <name evidence="2" type="ORF">UY55_C0001G0075</name>
</gene>
<organism evidence="2 3">
    <name type="scientific">Candidatus Jorgensenbacteria bacterium GW2011_GWB1_50_10</name>
    <dbReference type="NCBI Taxonomy" id="1618665"/>
    <lineage>
        <taxon>Bacteria</taxon>
        <taxon>Candidatus Joergenseniibacteriota</taxon>
    </lineage>
</organism>
<reference evidence="2 3" key="1">
    <citation type="journal article" date="2015" name="Nature">
        <title>rRNA introns, odd ribosomes, and small enigmatic genomes across a large radiation of phyla.</title>
        <authorList>
            <person name="Brown C.T."/>
            <person name="Hug L.A."/>
            <person name="Thomas B.C."/>
            <person name="Sharon I."/>
            <person name="Castelle C.J."/>
            <person name="Singh A."/>
            <person name="Wilkins M.J."/>
            <person name="Williams K.H."/>
            <person name="Banfield J.F."/>
        </authorList>
    </citation>
    <scope>NUCLEOTIDE SEQUENCE [LARGE SCALE GENOMIC DNA]</scope>
</reference>
<dbReference type="EMBL" id="LCQK01000001">
    <property type="protein sequence ID" value="KKW15321.1"/>
    <property type="molecule type" value="Genomic_DNA"/>
</dbReference>
<dbReference type="STRING" id="1618665.UY55_C0001G0075"/>
<evidence type="ECO:0000313" key="2">
    <source>
        <dbReference type="EMBL" id="KKW15321.1"/>
    </source>
</evidence>
<name>A0A0G1W944_9BACT</name>
<feature type="transmembrane region" description="Helical" evidence="1">
    <location>
        <begin position="83"/>
        <end position="109"/>
    </location>
</feature>
<keyword evidence="1" id="KW-0812">Transmembrane</keyword>
<comment type="caution">
    <text evidence="2">The sequence shown here is derived from an EMBL/GenBank/DDBJ whole genome shotgun (WGS) entry which is preliminary data.</text>
</comment>
<evidence type="ECO:0000256" key="1">
    <source>
        <dbReference type="SAM" id="Phobius"/>
    </source>
</evidence>
<evidence type="ECO:0000313" key="3">
    <source>
        <dbReference type="Proteomes" id="UP000034224"/>
    </source>
</evidence>
<sequence length="113" mass="13910">MNFAPAYILERFFYRLYRFLYHWYVKSAKIYSDLVLNVLGRIDYYLAWKITLRYLFQPLYKDYSLLGYVLGFGFRIMRLLGAGIFYFLFFAVVFLLYLVWIFFIPYAVYRILT</sequence>